<feature type="domain" description="EF-hand" evidence="2">
    <location>
        <begin position="344"/>
        <end position="379"/>
    </location>
</feature>
<dbReference type="FunFam" id="3.60.10.10:FF:000055">
    <property type="entry name" value="Putative calcium-binding protein"/>
    <property type="match status" value="1"/>
</dbReference>
<organism evidence="3 4">
    <name type="scientific">Quercus rubra</name>
    <name type="common">Northern red oak</name>
    <name type="synonym">Quercus borealis</name>
    <dbReference type="NCBI Taxonomy" id="3512"/>
    <lineage>
        <taxon>Eukaryota</taxon>
        <taxon>Viridiplantae</taxon>
        <taxon>Streptophyta</taxon>
        <taxon>Embryophyta</taxon>
        <taxon>Tracheophyta</taxon>
        <taxon>Spermatophyta</taxon>
        <taxon>Magnoliopsida</taxon>
        <taxon>eudicotyledons</taxon>
        <taxon>Gunneridae</taxon>
        <taxon>Pentapetalae</taxon>
        <taxon>rosids</taxon>
        <taxon>fabids</taxon>
        <taxon>Fagales</taxon>
        <taxon>Fagaceae</taxon>
        <taxon>Quercus</taxon>
    </lineage>
</organism>
<dbReference type="InterPro" id="IPR002048">
    <property type="entry name" value="EF_hand_dom"/>
</dbReference>
<dbReference type="InterPro" id="IPR011992">
    <property type="entry name" value="EF-hand-dom_pair"/>
</dbReference>
<evidence type="ECO:0000313" key="3">
    <source>
        <dbReference type="EMBL" id="KAK4578186.1"/>
    </source>
</evidence>
<dbReference type="GO" id="GO:0005509">
    <property type="term" value="F:calcium ion binding"/>
    <property type="evidence" value="ECO:0007669"/>
    <property type="project" value="InterPro"/>
</dbReference>
<evidence type="ECO:0000259" key="2">
    <source>
        <dbReference type="PROSITE" id="PS50222"/>
    </source>
</evidence>
<sequence length="448" mass="52025">MDLELAPNYTSLLSMPETEQEQEQEQGCLSFTTFNILAPRYKRLDPQNQDLRESEYRAMWVSRNQRILDWLLYKSSSIICLQEFWVESEELVNMYQKRLGDAGYITFNLARTNNRGDGLLTAIHKDYLRVLNYRELLFNDIGDRVAQLLHVQSVVPFLPNRKGNIGQEMLIVNTHLLFPHDSSLSLVRLHQVYKILQYVESYQRENKLKRIPIILCGDWNGSKRGHVYKFLRSQGFVSSYDDAHKYTDSDADAHKWVSHRNHRGNICGVDFIWLCNPNKSRKPLRTSWAEAVFSIIKHLLRKASLAEDDAFAFLKGDNQGDFITFSALHEALCQFKLIGHPRGLSSQEMKKLWAQADINGDGVIDYEEFKQKIWNPKWSEQSEEYLETMIEEPKQGTNEEAIGFRVKNALLFPREAEKAMWPENYSLSDHASLNVVFSPLSLQCFSAQ</sequence>
<keyword evidence="4" id="KW-1185">Reference proteome</keyword>
<proteinExistence type="predicted"/>
<dbReference type="InterPro" id="IPR018247">
    <property type="entry name" value="EF_Hand_1_Ca_BS"/>
</dbReference>
<dbReference type="SUPFAM" id="SSF56219">
    <property type="entry name" value="DNase I-like"/>
    <property type="match status" value="1"/>
</dbReference>
<dbReference type="InterPro" id="IPR005135">
    <property type="entry name" value="Endo/exonuclease/phosphatase"/>
</dbReference>
<evidence type="ECO:0000256" key="1">
    <source>
        <dbReference type="ARBA" id="ARBA00022837"/>
    </source>
</evidence>
<dbReference type="Pfam" id="PF03372">
    <property type="entry name" value="Exo_endo_phos"/>
    <property type="match status" value="1"/>
</dbReference>
<dbReference type="PROSITE" id="PS00018">
    <property type="entry name" value="EF_HAND_1"/>
    <property type="match status" value="1"/>
</dbReference>
<protein>
    <recommendedName>
        <fullName evidence="2">EF-hand domain-containing protein</fullName>
    </recommendedName>
</protein>
<dbReference type="InterPro" id="IPR036691">
    <property type="entry name" value="Endo/exonu/phosph_ase_sf"/>
</dbReference>
<dbReference type="PANTHER" id="PTHR12121:SF50">
    <property type="entry name" value="ENDONUCLEASE_EXONUCLEASE_PHOSPHATASE FAMILY PROTEIN"/>
    <property type="match status" value="1"/>
</dbReference>
<reference evidence="3 4" key="1">
    <citation type="journal article" date="2023" name="G3 (Bethesda)">
        <title>A haplotype-resolved chromosome-scale genome for Quercus rubra L. provides insights into the genetics of adaptive traits for red oak species.</title>
        <authorList>
            <person name="Kapoor B."/>
            <person name="Jenkins J."/>
            <person name="Schmutz J."/>
            <person name="Zhebentyayeva T."/>
            <person name="Kuelheim C."/>
            <person name="Coggeshall M."/>
            <person name="Heim C."/>
            <person name="Lasky J.R."/>
            <person name="Leites L."/>
            <person name="Islam-Faridi N."/>
            <person name="Romero-Severson J."/>
            <person name="DeLeo V.L."/>
            <person name="Lucas S.M."/>
            <person name="Lazic D."/>
            <person name="Gailing O."/>
            <person name="Carlson J."/>
            <person name="Staton M."/>
        </authorList>
    </citation>
    <scope>NUCLEOTIDE SEQUENCE [LARGE SCALE GENOMIC DNA]</scope>
    <source>
        <strain evidence="3">Pseudo-F2</strain>
    </source>
</reference>
<dbReference type="PANTHER" id="PTHR12121">
    <property type="entry name" value="CARBON CATABOLITE REPRESSOR PROTEIN 4"/>
    <property type="match status" value="1"/>
</dbReference>
<dbReference type="Proteomes" id="UP001324115">
    <property type="component" value="Unassembled WGS sequence"/>
</dbReference>
<accession>A0AAN7ESS4</accession>
<dbReference type="GO" id="GO:0000175">
    <property type="term" value="F:3'-5'-RNA exonuclease activity"/>
    <property type="evidence" value="ECO:0007669"/>
    <property type="project" value="TreeGrafter"/>
</dbReference>
<comment type="caution">
    <text evidence="3">The sequence shown here is derived from an EMBL/GenBank/DDBJ whole genome shotgun (WGS) entry which is preliminary data.</text>
</comment>
<dbReference type="Gene3D" id="3.60.10.10">
    <property type="entry name" value="Endonuclease/exonuclease/phosphatase"/>
    <property type="match status" value="1"/>
</dbReference>
<evidence type="ECO:0000313" key="4">
    <source>
        <dbReference type="Proteomes" id="UP001324115"/>
    </source>
</evidence>
<name>A0AAN7ESS4_QUERU</name>
<dbReference type="EMBL" id="JAXUIC010000008">
    <property type="protein sequence ID" value="KAK4578186.1"/>
    <property type="molecule type" value="Genomic_DNA"/>
</dbReference>
<dbReference type="SUPFAM" id="SSF47473">
    <property type="entry name" value="EF-hand"/>
    <property type="match status" value="1"/>
</dbReference>
<keyword evidence="1" id="KW-0106">Calcium</keyword>
<dbReference type="InterPro" id="IPR050410">
    <property type="entry name" value="CCR4/nocturin_mRNA_transcr"/>
</dbReference>
<dbReference type="AlphaFoldDB" id="A0AAN7ESS4"/>
<dbReference type="PROSITE" id="PS50222">
    <property type="entry name" value="EF_HAND_2"/>
    <property type="match status" value="1"/>
</dbReference>
<gene>
    <name evidence="3" type="ORF">RGQ29_028360</name>
</gene>